<dbReference type="Pfam" id="PF16344">
    <property type="entry name" value="FecR_C"/>
    <property type="match status" value="1"/>
</dbReference>
<evidence type="ECO:0000259" key="3">
    <source>
        <dbReference type="Pfam" id="PF16344"/>
    </source>
</evidence>
<reference evidence="4 5" key="1">
    <citation type="submission" date="2019-01" db="EMBL/GenBank/DDBJ databases">
        <title>Filimonas sp. strain TTM-71.</title>
        <authorList>
            <person name="Chen W.-M."/>
        </authorList>
    </citation>
    <scope>NUCLEOTIDE SEQUENCE [LARGE SCALE GENOMIC DNA]</scope>
    <source>
        <strain evidence="4 5">TTM-71</strain>
    </source>
</reference>
<dbReference type="PANTHER" id="PTHR30273:SF2">
    <property type="entry name" value="PROTEIN FECR"/>
    <property type="match status" value="1"/>
</dbReference>
<dbReference type="Gene3D" id="2.60.120.1440">
    <property type="match status" value="1"/>
</dbReference>
<gene>
    <name evidence="4" type="ORF">ESB13_21020</name>
</gene>
<dbReference type="AlphaFoldDB" id="A0A4V1M9K0"/>
<dbReference type="OrthoDB" id="1523735at2"/>
<evidence type="ECO:0000313" key="4">
    <source>
        <dbReference type="EMBL" id="RXK81418.1"/>
    </source>
</evidence>
<protein>
    <submittedName>
        <fullName evidence="4">FecR family protein</fullName>
    </submittedName>
</protein>
<evidence type="ECO:0000256" key="1">
    <source>
        <dbReference type="SAM" id="Phobius"/>
    </source>
</evidence>
<dbReference type="PIRSF" id="PIRSF018266">
    <property type="entry name" value="FecR"/>
    <property type="match status" value="1"/>
</dbReference>
<evidence type="ECO:0000259" key="2">
    <source>
        <dbReference type="Pfam" id="PF04773"/>
    </source>
</evidence>
<accession>A0A4V1M9K0</accession>
<keyword evidence="5" id="KW-1185">Reference proteome</keyword>
<organism evidence="4 5">
    <name type="scientific">Filimonas effusa</name>
    <dbReference type="NCBI Taxonomy" id="2508721"/>
    <lineage>
        <taxon>Bacteria</taxon>
        <taxon>Pseudomonadati</taxon>
        <taxon>Bacteroidota</taxon>
        <taxon>Chitinophagia</taxon>
        <taxon>Chitinophagales</taxon>
        <taxon>Chitinophagaceae</taxon>
        <taxon>Filimonas</taxon>
    </lineage>
</organism>
<dbReference type="InterPro" id="IPR006860">
    <property type="entry name" value="FecR"/>
</dbReference>
<dbReference type="RefSeq" id="WP_129005669.1">
    <property type="nucleotide sequence ID" value="NZ_SDHZ01000004.1"/>
</dbReference>
<keyword evidence="1" id="KW-1133">Transmembrane helix</keyword>
<comment type="caution">
    <text evidence="4">The sequence shown here is derived from an EMBL/GenBank/DDBJ whole genome shotgun (WGS) entry which is preliminary data.</text>
</comment>
<keyword evidence="1" id="KW-0472">Membrane</keyword>
<name>A0A4V1M9K0_9BACT</name>
<dbReference type="GO" id="GO:0016989">
    <property type="term" value="F:sigma factor antagonist activity"/>
    <property type="evidence" value="ECO:0007669"/>
    <property type="project" value="TreeGrafter"/>
</dbReference>
<proteinExistence type="predicted"/>
<evidence type="ECO:0000313" key="5">
    <source>
        <dbReference type="Proteomes" id="UP000290545"/>
    </source>
</evidence>
<dbReference type="Proteomes" id="UP000290545">
    <property type="component" value="Unassembled WGS sequence"/>
</dbReference>
<feature type="domain" description="FecR protein" evidence="2">
    <location>
        <begin position="152"/>
        <end position="242"/>
    </location>
</feature>
<dbReference type="Pfam" id="PF04773">
    <property type="entry name" value="FecR"/>
    <property type="match status" value="1"/>
</dbReference>
<feature type="transmembrane region" description="Helical" evidence="1">
    <location>
        <begin position="109"/>
        <end position="128"/>
    </location>
</feature>
<dbReference type="InterPro" id="IPR012373">
    <property type="entry name" value="Ferrdict_sens_TM"/>
</dbReference>
<sequence>MKDYLSYRVEDFVTDESYLRYYYKEDGKDILFWTLWIQRHPEKLDVIISANNYIDALSIRLSEAEFQKEQQRFEHSLEQLSLDDEFLVPITEGVSHQNIVQHTGKKVRVWRIAAGFAAVAAGMFYMFVFHGKGWDIVSTASNKEVMIEKYVPKGERAKILLPDGSEVELNSDSRLTYPAVFTGASRDVKLSGEAFFRIKENARLPFHVNSGNLHITVLGTSFNVQSYPGQKLAKVAVVTGKIKVTKASGDTVLESSAPGLELHPSELVVFNTSSRLLEKKTYDVDEETGWRQGAVVFSDASFADIADRFDKIYNIRLINQSSKTEFSFNGAFSNTSPEEIIKSICLSKQLSYTINGNIITIH</sequence>
<dbReference type="EMBL" id="SDHZ01000004">
    <property type="protein sequence ID" value="RXK81418.1"/>
    <property type="molecule type" value="Genomic_DNA"/>
</dbReference>
<feature type="domain" description="Protein FecR C-terminal" evidence="3">
    <location>
        <begin position="296"/>
        <end position="361"/>
    </location>
</feature>
<keyword evidence="1" id="KW-0812">Transmembrane</keyword>
<dbReference type="Gene3D" id="3.55.50.30">
    <property type="match status" value="1"/>
</dbReference>
<dbReference type="PANTHER" id="PTHR30273">
    <property type="entry name" value="PERIPLASMIC SIGNAL SENSOR AND SIGMA FACTOR ACTIVATOR FECR-RELATED"/>
    <property type="match status" value="1"/>
</dbReference>
<dbReference type="InterPro" id="IPR032508">
    <property type="entry name" value="FecR_C"/>
</dbReference>